<feature type="chain" id="PRO_5032414887" evidence="4">
    <location>
        <begin position="22"/>
        <end position="260"/>
    </location>
</feature>
<dbReference type="PROSITE" id="PS50842">
    <property type="entry name" value="EXPANSIN_EG45"/>
    <property type="match status" value="1"/>
</dbReference>
<dbReference type="InterPro" id="IPR036908">
    <property type="entry name" value="RlpA-like_sf"/>
</dbReference>
<dbReference type="AlphaFoldDB" id="A0A830B168"/>
<dbReference type="PRINTS" id="PR00829">
    <property type="entry name" value="LOLP1ALLERGN"/>
</dbReference>
<evidence type="ECO:0000256" key="2">
    <source>
        <dbReference type="ARBA" id="ARBA00022525"/>
    </source>
</evidence>
<dbReference type="Gene3D" id="2.40.40.10">
    <property type="entry name" value="RlpA-like domain"/>
    <property type="match status" value="1"/>
</dbReference>
<dbReference type="Pfam" id="PF01357">
    <property type="entry name" value="Expansin_C"/>
    <property type="match status" value="1"/>
</dbReference>
<dbReference type="GO" id="GO:0005576">
    <property type="term" value="C:extracellular region"/>
    <property type="evidence" value="ECO:0007669"/>
    <property type="project" value="UniProtKB-SubCell"/>
</dbReference>
<evidence type="ECO:0000256" key="3">
    <source>
        <dbReference type="RuleBase" id="RU003460"/>
    </source>
</evidence>
<reference evidence="7" key="1">
    <citation type="submission" date="2020-07" db="EMBL/GenBank/DDBJ databases">
        <title>Ethylene signaling mediates host invasion by parasitic plants.</title>
        <authorList>
            <person name="Yoshida S."/>
        </authorList>
    </citation>
    <scope>NUCLEOTIDE SEQUENCE</scope>
    <source>
        <strain evidence="7">Okayama</strain>
    </source>
</reference>
<sequence length="260" mass="27917">MAYSLFIYLAFFALLSNFCHGFNPRLLNVSKYDQYGSSWPTTDATWYGDASGSGSTGGSCGYEDAVASAPFSSKITALAPPLYISGRGCGKCFQVKCTSSPYCSGSPVTVVATDSCQGCDHLFDLSGTSFGAMANPGQDEQLRNVGRLQIQYQSVECEFSGVNVAFRVDPGSNGNYFATAIEYEDGDGLTGVALRQANSDGEWKQMQLSWGAVYMVNLPNGYTPPFSIKLTDSSKTVVAENVIPANYRVTTYRSVVNFGV</sequence>
<dbReference type="OrthoDB" id="406505at2759"/>
<dbReference type="GO" id="GO:0009653">
    <property type="term" value="P:anatomical structure morphogenesis"/>
    <property type="evidence" value="ECO:0007669"/>
    <property type="project" value="UniProtKB-ARBA"/>
</dbReference>
<dbReference type="Pfam" id="PF03330">
    <property type="entry name" value="DPBB_1"/>
    <property type="match status" value="1"/>
</dbReference>
<protein>
    <submittedName>
        <fullName evidence="7">Expansin-b15</fullName>
    </submittedName>
</protein>
<dbReference type="PANTHER" id="PTHR31692:SF57">
    <property type="entry name" value="EXPANSIN-B2"/>
    <property type="match status" value="1"/>
</dbReference>
<dbReference type="InterPro" id="IPR005795">
    <property type="entry name" value="LolPI"/>
</dbReference>
<evidence type="ECO:0000259" key="6">
    <source>
        <dbReference type="PROSITE" id="PS50843"/>
    </source>
</evidence>
<feature type="signal peptide" evidence="4">
    <location>
        <begin position="1"/>
        <end position="21"/>
    </location>
</feature>
<dbReference type="Proteomes" id="UP000653305">
    <property type="component" value="Unassembled WGS sequence"/>
</dbReference>
<gene>
    <name evidence="7" type="ORF">PHJA_000057700</name>
</gene>
<dbReference type="EMBL" id="BMAC01000005">
    <property type="protein sequence ID" value="GFP79142.1"/>
    <property type="molecule type" value="Genomic_DNA"/>
</dbReference>
<proteinExistence type="inferred from homology"/>
<evidence type="ECO:0000259" key="5">
    <source>
        <dbReference type="PROSITE" id="PS50842"/>
    </source>
</evidence>
<evidence type="ECO:0000256" key="1">
    <source>
        <dbReference type="ARBA" id="ARBA00004613"/>
    </source>
</evidence>
<name>A0A830B168_9LAMI</name>
<comment type="subcellular location">
    <subcellularLocation>
        <location evidence="1">Secreted</location>
    </subcellularLocation>
</comment>
<accession>A0A830B168</accession>
<dbReference type="PROSITE" id="PS50843">
    <property type="entry name" value="EXPANSIN_CBD"/>
    <property type="match status" value="1"/>
</dbReference>
<dbReference type="InterPro" id="IPR036749">
    <property type="entry name" value="Expansin_CBD_sf"/>
</dbReference>
<comment type="similarity">
    <text evidence="3">Belongs to the expansin family.</text>
</comment>
<dbReference type="InterPro" id="IPR009009">
    <property type="entry name" value="RlpA-like_DPBB"/>
</dbReference>
<dbReference type="PRINTS" id="PR01225">
    <property type="entry name" value="EXPANSNFAMLY"/>
</dbReference>
<keyword evidence="8" id="KW-1185">Reference proteome</keyword>
<dbReference type="InterPro" id="IPR007112">
    <property type="entry name" value="Expansin/allergen_DPBB_dom"/>
</dbReference>
<dbReference type="SUPFAM" id="SSF50685">
    <property type="entry name" value="Barwin-like endoglucanases"/>
    <property type="match status" value="1"/>
</dbReference>
<comment type="caution">
    <text evidence="7">The sequence shown here is derived from an EMBL/GenBank/DDBJ whole genome shotgun (WGS) entry which is preliminary data.</text>
</comment>
<dbReference type="Gene3D" id="2.60.40.760">
    <property type="entry name" value="Expansin, cellulose-binding-like domain"/>
    <property type="match status" value="1"/>
</dbReference>
<keyword evidence="2" id="KW-0964">Secreted</keyword>
<dbReference type="SUPFAM" id="SSF49590">
    <property type="entry name" value="PHL pollen allergen"/>
    <property type="match status" value="1"/>
</dbReference>
<dbReference type="PANTHER" id="PTHR31692">
    <property type="entry name" value="EXPANSIN-B3"/>
    <property type="match status" value="1"/>
</dbReference>
<feature type="domain" description="Expansin-like EG45" evidence="5">
    <location>
        <begin position="57"/>
        <end position="162"/>
    </location>
</feature>
<evidence type="ECO:0000256" key="4">
    <source>
        <dbReference type="SAM" id="SignalP"/>
    </source>
</evidence>
<organism evidence="7 8">
    <name type="scientific">Phtheirospermum japonicum</name>
    <dbReference type="NCBI Taxonomy" id="374723"/>
    <lineage>
        <taxon>Eukaryota</taxon>
        <taxon>Viridiplantae</taxon>
        <taxon>Streptophyta</taxon>
        <taxon>Embryophyta</taxon>
        <taxon>Tracheophyta</taxon>
        <taxon>Spermatophyta</taxon>
        <taxon>Magnoliopsida</taxon>
        <taxon>eudicotyledons</taxon>
        <taxon>Gunneridae</taxon>
        <taxon>Pentapetalae</taxon>
        <taxon>asterids</taxon>
        <taxon>lamiids</taxon>
        <taxon>Lamiales</taxon>
        <taxon>Orobanchaceae</taxon>
        <taxon>Orobanchaceae incertae sedis</taxon>
        <taxon>Phtheirospermum</taxon>
    </lineage>
</organism>
<feature type="domain" description="Expansin-like CBD" evidence="6">
    <location>
        <begin position="175"/>
        <end position="255"/>
    </location>
</feature>
<keyword evidence="4" id="KW-0732">Signal</keyword>
<evidence type="ECO:0000313" key="8">
    <source>
        <dbReference type="Proteomes" id="UP000653305"/>
    </source>
</evidence>
<evidence type="ECO:0000313" key="7">
    <source>
        <dbReference type="EMBL" id="GFP79142.1"/>
    </source>
</evidence>
<dbReference type="InterPro" id="IPR007117">
    <property type="entry name" value="Expansin_CBD"/>
</dbReference>
<dbReference type="InterPro" id="IPR007118">
    <property type="entry name" value="Expan_Lol_pI"/>
</dbReference>